<accession>E4Y144</accession>
<dbReference type="SMART" id="SM00085">
    <property type="entry name" value="PA2c"/>
    <property type="match status" value="1"/>
</dbReference>
<dbReference type="GO" id="GO:0006644">
    <property type="term" value="P:phospholipid metabolic process"/>
    <property type="evidence" value="ECO:0007669"/>
    <property type="project" value="InterPro"/>
</dbReference>
<gene>
    <name evidence="4" type="ORF">GSOID_T00013889001</name>
</gene>
<feature type="signal peptide" evidence="2">
    <location>
        <begin position="1"/>
        <end position="16"/>
    </location>
</feature>
<protein>
    <recommendedName>
        <fullName evidence="3">Phospholipase A2-like central domain-containing protein</fullName>
    </recommendedName>
</protein>
<dbReference type="Proteomes" id="UP000001307">
    <property type="component" value="Unassembled WGS sequence"/>
</dbReference>
<proteinExistence type="inferred from homology"/>
<dbReference type="GO" id="GO:0004623">
    <property type="term" value="F:phospholipase A2 activity"/>
    <property type="evidence" value="ECO:0007669"/>
    <property type="project" value="InterPro"/>
</dbReference>
<evidence type="ECO:0000259" key="3">
    <source>
        <dbReference type="SMART" id="SM00085"/>
    </source>
</evidence>
<keyword evidence="2" id="KW-0732">Signal</keyword>
<dbReference type="InterPro" id="IPR016090">
    <property type="entry name" value="PLA2-like_dom"/>
</dbReference>
<dbReference type="GO" id="GO:0050482">
    <property type="term" value="P:arachidonate secretion"/>
    <property type="evidence" value="ECO:0007669"/>
    <property type="project" value="InterPro"/>
</dbReference>
<dbReference type="InParanoid" id="E4Y144"/>
<evidence type="ECO:0000313" key="4">
    <source>
        <dbReference type="EMBL" id="CBY15591.1"/>
    </source>
</evidence>
<dbReference type="SUPFAM" id="SSF48619">
    <property type="entry name" value="Phospholipase A2, PLA2"/>
    <property type="match status" value="1"/>
</dbReference>
<organism evidence="4">
    <name type="scientific">Oikopleura dioica</name>
    <name type="common">Tunicate</name>
    <dbReference type="NCBI Taxonomy" id="34765"/>
    <lineage>
        <taxon>Eukaryota</taxon>
        <taxon>Metazoa</taxon>
        <taxon>Chordata</taxon>
        <taxon>Tunicata</taxon>
        <taxon>Appendicularia</taxon>
        <taxon>Copelata</taxon>
        <taxon>Oikopleuridae</taxon>
        <taxon>Oikopleura</taxon>
    </lineage>
</organism>
<dbReference type="Gene3D" id="1.20.90.10">
    <property type="entry name" value="Phospholipase A2 domain"/>
    <property type="match status" value="1"/>
</dbReference>
<name>E4Y144_OIKDI</name>
<sequence>MRILLLLFFDSGFCLRDLIKAVNSSISDEFLDRMLSYGCNCFFDGKWQRIGDEGFGYPTDAYDSHCYRLKRCYQQLMASHGESCDPQFASYEYASIPESDDIFCSELNGECSNAICECDLSFANHFALFSIAAQDGFSSHSSEKETSCGWYPAIYCQAHQPAKIPKSPCHPLQTPAFSINYQPFTINEAVAFCESKGEKLFQRLFTEENYAENVALFRRSENGNPAVILEEVYFWIPFERTITKNGDILYVSLVENGLKSTTDLGGVLSDAHK</sequence>
<comment type="similarity">
    <text evidence="1">Belongs to the phospholipase A2 family.</text>
</comment>
<evidence type="ECO:0000313" key="5">
    <source>
        <dbReference type="Proteomes" id="UP000001307"/>
    </source>
</evidence>
<dbReference type="AlphaFoldDB" id="E4Y144"/>
<feature type="domain" description="Phospholipase A2-like central" evidence="3">
    <location>
        <begin position="11"/>
        <end position="157"/>
    </location>
</feature>
<feature type="chain" id="PRO_5003193555" description="Phospholipase A2-like central domain-containing protein" evidence="2">
    <location>
        <begin position="17"/>
        <end position="273"/>
    </location>
</feature>
<keyword evidence="5" id="KW-1185">Reference proteome</keyword>
<evidence type="ECO:0000256" key="2">
    <source>
        <dbReference type="SAM" id="SignalP"/>
    </source>
</evidence>
<dbReference type="InterPro" id="IPR036444">
    <property type="entry name" value="PLipase_A2_dom_sf"/>
</dbReference>
<reference evidence="4" key="1">
    <citation type="journal article" date="2010" name="Science">
        <title>Plasticity of animal genome architecture unmasked by rapid evolution of a pelagic tunicate.</title>
        <authorList>
            <person name="Denoeud F."/>
            <person name="Henriet S."/>
            <person name="Mungpakdee S."/>
            <person name="Aury J.M."/>
            <person name="Da Silva C."/>
            <person name="Brinkmann H."/>
            <person name="Mikhaleva J."/>
            <person name="Olsen L.C."/>
            <person name="Jubin C."/>
            <person name="Canestro C."/>
            <person name="Bouquet J.M."/>
            <person name="Danks G."/>
            <person name="Poulain J."/>
            <person name="Campsteijn C."/>
            <person name="Adamski M."/>
            <person name="Cross I."/>
            <person name="Yadetie F."/>
            <person name="Muffato M."/>
            <person name="Louis A."/>
            <person name="Butcher S."/>
            <person name="Tsagkogeorga G."/>
            <person name="Konrad A."/>
            <person name="Singh S."/>
            <person name="Jensen M.F."/>
            <person name="Cong E.H."/>
            <person name="Eikeseth-Otteraa H."/>
            <person name="Noel B."/>
            <person name="Anthouard V."/>
            <person name="Porcel B.M."/>
            <person name="Kachouri-Lafond R."/>
            <person name="Nishino A."/>
            <person name="Ugolini M."/>
            <person name="Chourrout P."/>
            <person name="Nishida H."/>
            <person name="Aasland R."/>
            <person name="Huzurbazar S."/>
            <person name="Westhof E."/>
            <person name="Delsuc F."/>
            <person name="Lehrach H."/>
            <person name="Reinhardt R."/>
            <person name="Weissenbach J."/>
            <person name="Roy S.W."/>
            <person name="Artiguenave F."/>
            <person name="Postlethwait J.H."/>
            <person name="Manak J.R."/>
            <person name="Thompson E.M."/>
            <person name="Jaillon O."/>
            <person name="Du Pasquier L."/>
            <person name="Boudinot P."/>
            <person name="Liberles D.A."/>
            <person name="Volff J.N."/>
            <person name="Philippe H."/>
            <person name="Lenhard B."/>
            <person name="Roest Crollius H."/>
            <person name="Wincker P."/>
            <person name="Chourrout D."/>
        </authorList>
    </citation>
    <scope>NUCLEOTIDE SEQUENCE [LARGE SCALE GENOMIC DNA]</scope>
</reference>
<dbReference type="EMBL" id="FN653566">
    <property type="protein sequence ID" value="CBY15591.1"/>
    <property type="molecule type" value="Genomic_DNA"/>
</dbReference>
<evidence type="ECO:0000256" key="1">
    <source>
        <dbReference type="RuleBase" id="RU003654"/>
    </source>
</evidence>
<dbReference type="Pfam" id="PF00068">
    <property type="entry name" value="Phospholip_A2_1"/>
    <property type="match status" value="1"/>
</dbReference>